<dbReference type="Gene3D" id="3.30.40.10">
    <property type="entry name" value="Zinc/RING finger domain, C3HC4 (zinc finger)"/>
    <property type="match status" value="1"/>
</dbReference>
<keyword evidence="2" id="KW-0863">Zinc-finger</keyword>
<keyword evidence="1" id="KW-0479">Metal-binding</keyword>
<dbReference type="InterPro" id="IPR011011">
    <property type="entry name" value="Znf_FYVE_PHD"/>
</dbReference>
<protein>
    <recommendedName>
        <fullName evidence="4">PHD-type domain-containing protein</fullName>
    </recommendedName>
</protein>
<gene>
    <name evidence="5" type="ORF">RIF29_19692</name>
</gene>
<name>A0AAN9F431_CROPI</name>
<dbReference type="EMBL" id="JAYWIO010000004">
    <property type="protein sequence ID" value="KAK7267028.1"/>
    <property type="molecule type" value="Genomic_DNA"/>
</dbReference>
<evidence type="ECO:0000313" key="5">
    <source>
        <dbReference type="EMBL" id="KAK7267028.1"/>
    </source>
</evidence>
<sequence length="127" mass="13579">MDLTASASATVDHHNQPPSVHEIVHKYCVKPIPPSGGPAVIPRLELSPCVVCHHLAGVDGPPSVVICDVCERVFHHACARMSGGRYAARIEEFLCGQCYAVRLEITVRLNESRNAGGEGLQDSSAIP</sequence>
<dbReference type="InterPro" id="IPR019786">
    <property type="entry name" value="Zinc_finger_PHD-type_CS"/>
</dbReference>
<evidence type="ECO:0000259" key="4">
    <source>
        <dbReference type="Pfam" id="PF00628"/>
    </source>
</evidence>
<dbReference type="Proteomes" id="UP001372338">
    <property type="component" value="Unassembled WGS sequence"/>
</dbReference>
<proteinExistence type="predicted"/>
<reference evidence="5 6" key="1">
    <citation type="submission" date="2024-01" db="EMBL/GenBank/DDBJ databases">
        <title>The genomes of 5 underutilized Papilionoideae crops provide insights into root nodulation and disease resistanc.</title>
        <authorList>
            <person name="Yuan L."/>
        </authorList>
    </citation>
    <scope>NUCLEOTIDE SEQUENCE [LARGE SCALE GENOMIC DNA]</scope>
    <source>
        <strain evidence="5">ZHUSHIDOU_FW_LH</strain>
        <tissue evidence="5">Leaf</tissue>
    </source>
</reference>
<organism evidence="5 6">
    <name type="scientific">Crotalaria pallida</name>
    <name type="common">Smooth rattlebox</name>
    <name type="synonym">Crotalaria striata</name>
    <dbReference type="NCBI Taxonomy" id="3830"/>
    <lineage>
        <taxon>Eukaryota</taxon>
        <taxon>Viridiplantae</taxon>
        <taxon>Streptophyta</taxon>
        <taxon>Embryophyta</taxon>
        <taxon>Tracheophyta</taxon>
        <taxon>Spermatophyta</taxon>
        <taxon>Magnoliopsida</taxon>
        <taxon>eudicotyledons</taxon>
        <taxon>Gunneridae</taxon>
        <taxon>Pentapetalae</taxon>
        <taxon>rosids</taxon>
        <taxon>fabids</taxon>
        <taxon>Fabales</taxon>
        <taxon>Fabaceae</taxon>
        <taxon>Papilionoideae</taxon>
        <taxon>50 kb inversion clade</taxon>
        <taxon>genistoids sensu lato</taxon>
        <taxon>core genistoids</taxon>
        <taxon>Crotalarieae</taxon>
        <taxon>Crotalaria</taxon>
    </lineage>
</organism>
<keyword evidence="6" id="KW-1185">Reference proteome</keyword>
<dbReference type="AlphaFoldDB" id="A0AAN9F431"/>
<accession>A0AAN9F431</accession>
<evidence type="ECO:0000256" key="3">
    <source>
        <dbReference type="ARBA" id="ARBA00022833"/>
    </source>
</evidence>
<comment type="caution">
    <text evidence="5">The sequence shown here is derived from an EMBL/GenBank/DDBJ whole genome shotgun (WGS) entry which is preliminary data.</text>
</comment>
<dbReference type="SUPFAM" id="SSF57903">
    <property type="entry name" value="FYVE/PHD zinc finger"/>
    <property type="match status" value="1"/>
</dbReference>
<dbReference type="Pfam" id="PF00628">
    <property type="entry name" value="PHD"/>
    <property type="match status" value="1"/>
</dbReference>
<evidence type="ECO:0000256" key="2">
    <source>
        <dbReference type="ARBA" id="ARBA00022771"/>
    </source>
</evidence>
<dbReference type="GO" id="GO:0008270">
    <property type="term" value="F:zinc ion binding"/>
    <property type="evidence" value="ECO:0007669"/>
    <property type="project" value="UniProtKB-KW"/>
</dbReference>
<dbReference type="InterPro" id="IPR013083">
    <property type="entry name" value="Znf_RING/FYVE/PHD"/>
</dbReference>
<feature type="domain" description="PHD-type" evidence="4">
    <location>
        <begin position="49"/>
        <end position="98"/>
    </location>
</feature>
<dbReference type="PROSITE" id="PS01359">
    <property type="entry name" value="ZF_PHD_1"/>
    <property type="match status" value="1"/>
</dbReference>
<evidence type="ECO:0000313" key="6">
    <source>
        <dbReference type="Proteomes" id="UP001372338"/>
    </source>
</evidence>
<evidence type="ECO:0000256" key="1">
    <source>
        <dbReference type="ARBA" id="ARBA00022723"/>
    </source>
</evidence>
<keyword evidence="3" id="KW-0862">Zinc</keyword>
<dbReference type="InterPro" id="IPR019787">
    <property type="entry name" value="Znf_PHD-finger"/>
</dbReference>